<evidence type="ECO:0000256" key="1">
    <source>
        <dbReference type="SAM" id="MobiDB-lite"/>
    </source>
</evidence>
<name>A0AAV4XHI4_CAEEX</name>
<feature type="compositionally biased region" description="Acidic residues" evidence="1">
    <location>
        <begin position="61"/>
        <end position="72"/>
    </location>
</feature>
<organism evidence="2 3">
    <name type="scientific">Caerostris extrusa</name>
    <name type="common">Bark spider</name>
    <name type="synonym">Caerostris bankana</name>
    <dbReference type="NCBI Taxonomy" id="172846"/>
    <lineage>
        <taxon>Eukaryota</taxon>
        <taxon>Metazoa</taxon>
        <taxon>Ecdysozoa</taxon>
        <taxon>Arthropoda</taxon>
        <taxon>Chelicerata</taxon>
        <taxon>Arachnida</taxon>
        <taxon>Araneae</taxon>
        <taxon>Araneomorphae</taxon>
        <taxon>Entelegynae</taxon>
        <taxon>Araneoidea</taxon>
        <taxon>Araneidae</taxon>
        <taxon>Caerostris</taxon>
    </lineage>
</organism>
<sequence>MVALNFAGPNGLSPQARPADLHAIPNPGTREGIPLQPLPDSPEAIRDRSRPLPHRAPDQDLVPEPEDEAQEGDEGRQGDQRAGRIESSKVKEEDKDKNGVDKREDRKNDHPIITSPTSLILEDKIRNPPKPNPTADMDGWQELVIHPSYFLP</sequence>
<feature type="region of interest" description="Disordered" evidence="1">
    <location>
        <begin position="1"/>
        <end position="139"/>
    </location>
</feature>
<proteinExistence type="predicted"/>
<evidence type="ECO:0000313" key="3">
    <source>
        <dbReference type="Proteomes" id="UP001054945"/>
    </source>
</evidence>
<gene>
    <name evidence="2" type="ORF">CEXT_531181</name>
</gene>
<comment type="caution">
    <text evidence="2">The sequence shown here is derived from an EMBL/GenBank/DDBJ whole genome shotgun (WGS) entry which is preliminary data.</text>
</comment>
<evidence type="ECO:0000313" key="2">
    <source>
        <dbReference type="EMBL" id="GIY93228.1"/>
    </source>
</evidence>
<feature type="compositionally biased region" description="Basic and acidic residues" evidence="1">
    <location>
        <begin position="73"/>
        <end position="110"/>
    </location>
</feature>
<dbReference type="EMBL" id="BPLR01017644">
    <property type="protein sequence ID" value="GIY93228.1"/>
    <property type="molecule type" value="Genomic_DNA"/>
</dbReference>
<protein>
    <submittedName>
        <fullName evidence="2">Uncharacterized protein</fullName>
    </submittedName>
</protein>
<accession>A0AAV4XHI4</accession>
<reference evidence="2 3" key="1">
    <citation type="submission" date="2021-06" db="EMBL/GenBank/DDBJ databases">
        <title>Caerostris extrusa draft genome.</title>
        <authorList>
            <person name="Kono N."/>
            <person name="Arakawa K."/>
        </authorList>
    </citation>
    <scope>NUCLEOTIDE SEQUENCE [LARGE SCALE GENOMIC DNA]</scope>
</reference>
<dbReference type="AlphaFoldDB" id="A0AAV4XHI4"/>
<dbReference type="Proteomes" id="UP001054945">
    <property type="component" value="Unassembled WGS sequence"/>
</dbReference>
<keyword evidence="3" id="KW-1185">Reference proteome</keyword>
<feature type="compositionally biased region" description="Basic and acidic residues" evidence="1">
    <location>
        <begin position="43"/>
        <end position="58"/>
    </location>
</feature>